<evidence type="ECO:0000313" key="2">
    <source>
        <dbReference type="Proteomes" id="UP000515928"/>
    </source>
</evidence>
<organism evidence="1 2">
    <name type="scientific">Erysipelothrix inopinata</name>
    <dbReference type="NCBI Taxonomy" id="225084"/>
    <lineage>
        <taxon>Bacteria</taxon>
        <taxon>Bacillati</taxon>
        <taxon>Bacillota</taxon>
        <taxon>Erysipelotrichia</taxon>
        <taxon>Erysipelotrichales</taxon>
        <taxon>Erysipelotrichaceae</taxon>
        <taxon>Erysipelothrix</taxon>
    </lineage>
</organism>
<gene>
    <name evidence="1" type="ORF">H9L01_09515</name>
</gene>
<keyword evidence="2" id="KW-1185">Reference proteome</keyword>
<dbReference type="KEGG" id="eio:H9L01_09515"/>
<name>A0A7G9RYB8_9FIRM</name>
<dbReference type="InterPro" id="IPR003772">
    <property type="entry name" value="YceD"/>
</dbReference>
<sequence>MIFNRMDLDHLKTPNFEVREAIEIDSEIIENHPRCTALRDIFAVGHMYYDSHSSTLIADISIEGIMTVPCAITLNPFDIDFSTRVSEVFSFDSVDAEAEDEGIIEVDGEELDMTPYIVGAILAEVPLKAIDPNLDEYPKGDGWIVMTEEDYIKEKSQQIDPRLAKLKDFKLD</sequence>
<accession>A0A7G9RYB8</accession>
<dbReference type="RefSeq" id="WP_187533719.1">
    <property type="nucleotide sequence ID" value="NZ_CBCSHU010000016.1"/>
</dbReference>
<dbReference type="Pfam" id="PF02620">
    <property type="entry name" value="YceD"/>
    <property type="match status" value="1"/>
</dbReference>
<proteinExistence type="predicted"/>
<dbReference type="AlphaFoldDB" id="A0A7G9RYB8"/>
<reference evidence="1 2" key="1">
    <citation type="submission" date="2020-08" db="EMBL/GenBank/DDBJ databases">
        <title>Genome sequence of Erysipelothrix inopinata DSM 15511T.</title>
        <authorList>
            <person name="Hyun D.-W."/>
            <person name="Bae J.-W."/>
        </authorList>
    </citation>
    <scope>NUCLEOTIDE SEQUENCE [LARGE SCALE GENOMIC DNA]</scope>
    <source>
        <strain evidence="1 2">DSM 15511</strain>
    </source>
</reference>
<dbReference type="Proteomes" id="UP000515928">
    <property type="component" value="Chromosome"/>
</dbReference>
<protein>
    <submittedName>
        <fullName evidence="1">DUF177 domain-containing protein</fullName>
    </submittedName>
</protein>
<dbReference type="EMBL" id="CP060715">
    <property type="protein sequence ID" value="QNN60593.1"/>
    <property type="molecule type" value="Genomic_DNA"/>
</dbReference>
<evidence type="ECO:0000313" key="1">
    <source>
        <dbReference type="EMBL" id="QNN60593.1"/>
    </source>
</evidence>